<protein>
    <recommendedName>
        <fullName evidence="3">Apea-like HEPN domain-containing protein</fullName>
    </recommendedName>
</protein>
<comment type="caution">
    <text evidence="1">The sequence shown here is derived from an EMBL/GenBank/DDBJ whole genome shotgun (WGS) entry which is preliminary data.</text>
</comment>
<gene>
    <name evidence="1" type="ORF">P7I34_18000</name>
</gene>
<name>A0ABD5FQE4_ENTCA</name>
<organism evidence="1 2">
    <name type="scientific">Enterococcus casseliflavus</name>
    <name type="common">Enterococcus flavescens</name>
    <dbReference type="NCBI Taxonomy" id="37734"/>
    <lineage>
        <taxon>Bacteria</taxon>
        <taxon>Bacillati</taxon>
        <taxon>Bacillota</taxon>
        <taxon>Bacilli</taxon>
        <taxon>Lactobacillales</taxon>
        <taxon>Enterococcaceae</taxon>
        <taxon>Enterococcus</taxon>
    </lineage>
</organism>
<accession>A0ABD5FQE4</accession>
<proteinExistence type="predicted"/>
<evidence type="ECO:0008006" key="3">
    <source>
        <dbReference type="Google" id="ProtNLM"/>
    </source>
</evidence>
<sequence>MKESFFCSICIEEGLKDHFEVEVNENFFESPEVECSNGHKFILANSTPKFDYLFTMAVEAYKKANYSQSVLMLYSGYECYLKDFVATYLMSQLKDMDTVEKTLKEINRSERINGAFVSIYAILFKEVYKNEIEKKHSTIRNKVFHAGYFPSEEECMKMGNAVLSVIMEINKKYIDLGKASGWTAYDLLNYNLDRTIYHCEKKGVKWGVGSPDQVQSFSSNKGIFSSGAILPEVPTDPFKILTSKV</sequence>
<dbReference type="EMBL" id="JARQDZ010000029">
    <property type="protein sequence ID" value="MDT2984525.1"/>
    <property type="molecule type" value="Genomic_DNA"/>
</dbReference>
<dbReference type="RefSeq" id="WP_311957844.1">
    <property type="nucleotide sequence ID" value="NZ_JARQDZ010000029.1"/>
</dbReference>
<evidence type="ECO:0000313" key="1">
    <source>
        <dbReference type="EMBL" id="MDT2984525.1"/>
    </source>
</evidence>
<dbReference type="Proteomes" id="UP001253851">
    <property type="component" value="Unassembled WGS sequence"/>
</dbReference>
<evidence type="ECO:0000313" key="2">
    <source>
        <dbReference type="Proteomes" id="UP001253851"/>
    </source>
</evidence>
<dbReference type="AlphaFoldDB" id="A0ABD5FQE4"/>
<reference evidence="1 2" key="1">
    <citation type="submission" date="2023-03" db="EMBL/GenBank/DDBJ databases">
        <authorList>
            <person name="Shen W."/>
            <person name="Cai J."/>
        </authorList>
    </citation>
    <scope>NUCLEOTIDE SEQUENCE [LARGE SCALE GENOMIC DNA]</scope>
    <source>
        <strain evidence="1 2">B516</strain>
    </source>
</reference>